<gene>
    <name evidence="2" type="ORF">AEAE_0566</name>
</gene>
<accession>A0A261FAF8</accession>
<dbReference type="RefSeq" id="WP_094689644.1">
    <property type="nucleotide sequence ID" value="NZ_JACBYZ010000001.1"/>
</dbReference>
<keyword evidence="1" id="KW-1133">Transmembrane helix</keyword>
<comment type="caution">
    <text evidence="2">The sequence shown here is derived from an EMBL/GenBank/DDBJ whole genome shotgun (WGS) entry which is preliminary data.</text>
</comment>
<proteinExistence type="predicted"/>
<evidence type="ECO:0000313" key="2">
    <source>
        <dbReference type="EMBL" id="OZG56078.1"/>
    </source>
</evidence>
<evidence type="ECO:0008006" key="4">
    <source>
        <dbReference type="Google" id="ProtNLM"/>
    </source>
</evidence>
<dbReference type="Proteomes" id="UP000228976">
    <property type="component" value="Unassembled WGS sequence"/>
</dbReference>
<name>A0A261FAF8_9BIFI</name>
<sequence length="113" mass="12376">MLSEESIVAILVAVLASGSVSSLTTYLLKSLYEKSHGSPRQKALETGVQALLFEKLGKLHREMIDRGGWAPDAEKQMADRIYQAYHDLGGNGVGTALHDDILRAHSRPTKTEE</sequence>
<dbReference type="AlphaFoldDB" id="A0A261FAF8"/>
<protein>
    <recommendedName>
        <fullName evidence="4">Phage minor structural protein</fullName>
    </recommendedName>
</protein>
<reference evidence="2 3" key="1">
    <citation type="journal article" date="2017" name="BMC Genomics">
        <title>Comparative genomic and phylogenomic analyses of the Bifidobacteriaceae family.</title>
        <authorList>
            <person name="Lugli G.A."/>
            <person name="Milani C."/>
            <person name="Turroni F."/>
            <person name="Duranti S."/>
            <person name="Mancabelli L."/>
            <person name="Mangifesta M."/>
            <person name="Ferrario C."/>
            <person name="Modesto M."/>
            <person name="Mattarelli P."/>
            <person name="Jiri K."/>
            <person name="van Sinderen D."/>
            <person name="Ventura M."/>
        </authorList>
    </citation>
    <scope>NUCLEOTIDE SEQUENCE [LARGE SCALE GENOMIC DNA]</scope>
    <source>
        <strain evidence="2 3">LMG 21773</strain>
    </source>
</reference>
<keyword evidence="3" id="KW-1185">Reference proteome</keyword>
<keyword evidence="1" id="KW-0472">Membrane</keyword>
<feature type="transmembrane region" description="Helical" evidence="1">
    <location>
        <begin position="6"/>
        <end position="28"/>
    </location>
</feature>
<organism evidence="2 3">
    <name type="scientific">Aeriscardovia aeriphila</name>
    <dbReference type="NCBI Taxonomy" id="218139"/>
    <lineage>
        <taxon>Bacteria</taxon>
        <taxon>Bacillati</taxon>
        <taxon>Actinomycetota</taxon>
        <taxon>Actinomycetes</taxon>
        <taxon>Bifidobacteriales</taxon>
        <taxon>Bifidobacteriaceae</taxon>
        <taxon>Aeriscardovia</taxon>
    </lineage>
</organism>
<keyword evidence="1" id="KW-0812">Transmembrane</keyword>
<dbReference type="EMBL" id="MWWU01000002">
    <property type="protein sequence ID" value="OZG56078.1"/>
    <property type="molecule type" value="Genomic_DNA"/>
</dbReference>
<dbReference type="OrthoDB" id="3182403at2"/>
<evidence type="ECO:0000313" key="3">
    <source>
        <dbReference type="Proteomes" id="UP000228976"/>
    </source>
</evidence>
<evidence type="ECO:0000256" key="1">
    <source>
        <dbReference type="SAM" id="Phobius"/>
    </source>
</evidence>